<dbReference type="HOGENOM" id="CLU_2468143_0_0_11"/>
<dbReference type="OrthoDB" id="3252838at2"/>
<name>K0YF78_9CORY</name>
<proteinExistence type="predicted"/>
<gene>
    <name evidence="1" type="ORF">HMPREF9719_01260</name>
</gene>
<accession>K0YF78</accession>
<evidence type="ECO:0000313" key="1">
    <source>
        <dbReference type="EMBL" id="EJZ81813.1"/>
    </source>
</evidence>
<organism evidence="1 2">
    <name type="scientific">Corynebacterium otitidis ATCC 51513</name>
    <dbReference type="NCBI Taxonomy" id="883169"/>
    <lineage>
        <taxon>Bacteria</taxon>
        <taxon>Bacillati</taxon>
        <taxon>Actinomycetota</taxon>
        <taxon>Actinomycetes</taxon>
        <taxon>Mycobacteriales</taxon>
        <taxon>Corynebacteriaceae</taxon>
        <taxon>Corynebacterium</taxon>
    </lineage>
</organism>
<dbReference type="AlphaFoldDB" id="K0YF78"/>
<keyword evidence="2" id="KW-1185">Reference proteome</keyword>
<dbReference type="EMBL" id="AHAE01000058">
    <property type="protein sequence ID" value="EJZ81813.1"/>
    <property type="molecule type" value="Genomic_DNA"/>
</dbReference>
<dbReference type="PATRIC" id="fig|883169.3.peg.1212"/>
<dbReference type="STRING" id="29321.AAV33_09555"/>
<protein>
    <submittedName>
        <fullName evidence="1">Uncharacterized protein</fullName>
    </submittedName>
</protein>
<reference evidence="1 2" key="1">
    <citation type="submission" date="2012-08" db="EMBL/GenBank/DDBJ databases">
        <title>The Genome Sequence of Turicella otitidis ATCC 51513.</title>
        <authorList>
            <consortium name="The Broad Institute Genome Sequencing Platform"/>
            <person name="Earl A."/>
            <person name="Ward D."/>
            <person name="Feldgarden M."/>
            <person name="Gevers D."/>
            <person name="Huys G."/>
            <person name="Walker B."/>
            <person name="Young S.K."/>
            <person name="Zeng Q."/>
            <person name="Gargeya S."/>
            <person name="Fitzgerald M."/>
            <person name="Haas B."/>
            <person name="Abouelleil A."/>
            <person name="Alvarado L."/>
            <person name="Arachchi H.M."/>
            <person name="Berlin A.M."/>
            <person name="Chapman S.B."/>
            <person name="Goldberg J."/>
            <person name="Griggs A."/>
            <person name="Gujja S."/>
            <person name="Hansen M."/>
            <person name="Howarth C."/>
            <person name="Imamovic A."/>
            <person name="Larimer J."/>
            <person name="McCowen C."/>
            <person name="Montmayeur A."/>
            <person name="Murphy C."/>
            <person name="Neiman D."/>
            <person name="Pearson M."/>
            <person name="Priest M."/>
            <person name="Roberts A."/>
            <person name="Saif S."/>
            <person name="Shea T."/>
            <person name="Sisk P."/>
            <person name="Sykes S."/>
            <person name="Wortman J."/>
            <person name="Nusbaum C."/>
            <person name="Birren B."/>
        </authorList>
    </citation>
    <scope>NUCLEOTIDE SEQUENCE [LARGE SCALE GENOMIC DNA]</scope>
    <source>
        <strain evidence="1 2">ATCC 51513</strain>
    </source>
</reference>
<comment type="caution">
    <text evidence="1">The sequence shown here is derived from an EMBL/GenBank/DDBJ whole genome shotgun (WGS) entry which is preliminary data.</text>
</comment>
<sequence>MRAGAAAAGLAADLKAAGHEPVAVLRRRAWSGLDSGDVSRLVGGAVIAELPDVPGLAKRVDTAGLPARLPRALRRAARAVLGDAGRDR</sequence>
<dbReference type="Proteomes" id="UP000006078">
    <property type="component" value="Unassembled WGS sequence"/>
</dbReference>
<evidence type="ECO:0000313" key="2">
    <source>
        <dbReference type="Proteomes" id="UP000006078"/>
    </source>
</evidence>